<dbReference type="Proteomes" id="UP000237271">
    <property type="component" value="Unassembled WGS sequence"/>
</dbReference>
<dbReference type="EMBL" id="NCKW01007814">
    <property type="protein sequence ID" value="POM69862.1"/>
    <property type="molecule type" value="Genomic_DNA"/>
</dbReference>
<evidence type="ECO:0000313" key="2">
    <source>
        <dbReference type="Proteomes" id="UP000237271"/>
    </source>
</evidence>
<evidence type="ECO:0000313" key="1">
    <source>
        <dbReference type="EMBL" id="POM69862.1"/>
    </source>
</evidence>
<name>A0A2P4XWC8_9STRA</name>
<reference evidence="1 2" key="1">
    <citation type="journal article" date="2017" name="Genome Biol. Evol.">
        <title>Phytophthora megakarya and P. palmivora, closely related causal agents of cacao black pod rot, underwent increases in genome sizes and gene numbers by different mechanisms.</title>
        <authorList>
            <person name="Ali S.S."/>
            <person name="Shao J."/>
            <person name="Lary D.J."/>
            <person name="Kronmiller B."/>
            <person name="Shen D."/>
            <person name="Strem M.D."/>
            <person name="Amoako-Attah I."/>
            <person name="Akrofi A.Y."/>
            <person name="Begoude B.A."/>
            <person name="Ten Hoopen G.M."/>
            <person name="Coulibaly K."/>
            <person name="Kebe B.I."/>
            <person name="Melnick R.L."/>
            <person name="Guiltinan M.J."/>
            <person name="Tyler B.M."/>
            <person name="Meinhardt L.W."/>
            <person name="Bailey B.A."/>
        </authorList>
    </citation>
    <scope>NUCLEOTIDE SEQUENCE [LARGE SCALE GENOMIC DNA]</scope>
    <source>
        <strain evidence="2">sbr112.9</strain>
    </source>
</reference>
<organism evidence="1 2">
    <name type="scientific">Phytophthora palmivora</name>
    <dbReference type="NCBI Taxonomy" id="4796"/>
    <lineage>
        <taxon>Eukaryota</taxon>
        <taxon>Sar</taxon>
        <taxon>Stramenopiles</taxon>
        <taxon>Oomycota</taxon>
        <taxon>Peronosporomycetes</taxon>
        <taxon>Peronosporales</taxon>
        <taxon>Peronosporaceae</taxon>
        <taxon>Phytophthora</taxon>
    </lineage>
</organism>
<accession>A0A2P4XWC8</accession>
<proteinExistence type="predicted"/>
<dbReference type="OrthoDB" id="125101at2759"/>
<comment type="caution">
    <text evidence="1">The sequence shown here is derived from an EMBL/GenBank/DDBJ whole genome shotgun (WGS) entry which is preliminary data.</text>
</comment>
<protein>
    <submittedName>
        <fullName evidence="1">Pol protein</fullName>
    </submittedName>
</protein>
<sequence length="139" mass="15636">MPLTLRGGTDISIRGSEEFSSQFSEIDPEYLKRQLPSFLDDRLPLINRVREAMALAQDKQQEYSDKKRRGNLNVVNVGDLHRFIGSFAGLARHGAAYIIDLPKSMATHPTLYVGRLNRYHDPLGPSPWTEGDQGEDTPP</sequence>
<dbReference type="AlphaFoldDB" id="A0A2P4XWC8"/>
<keyword evidence="2" id="KW-1185">Reference proteome</keyword>
<gene>
    <name evidence="1" type="ORF">PHPALM_13805</name>
</gene>